<keyword evidence="3 9" id="KW-0489">Methyltransferase</keyword>
<dbReference type="PROSITE" id="PS51686">
    <property type="entry name" value="SAM_MT_RSMB_NOP"/>
    <property type="match status" value="1"/>
</dbReference>
<dbReference type="InterPro" id="IPR023270">
    <property type="entry name" value="RCMT_NCL1"/>
</dbReference>
<protein>
    <recommendedName>
        <fullName evidence="11">SAM-dependent MTase RsmB/NOP-type domain-containing protein</fullName>
    </recommendedName>
</protein>
<dbReference type="Pfam" id="PF00899">
    <property type="entry name" value="ThiF"/>
    <property type="match status" value="1"/>
</dbReference>
<evidence type="ECO:0000256" key="3">
    <source>
        <dbReference type="ARBA" id="ARBA00022603"/>
    </source>
</evidence>
<dbReference type="PRINTS" id="PR02011">
    <property type="entry name" value="RCMTNCL1"/>
</dbReference>
<dbReference type="InterPro" id="IPR023267">
    <property type="entry name" value="RCMT"/>
</dbReference>
<evidence type="ECO:0000256" key="9">
    <source>
        <dbReference type="PROSITE-ProRule" id="PRU01023"/>
    </source>
</evidence>
<dbReference type="Gene3D" id="3.40.140.70">
    <property type="entry name" value="Ubiquitin-like modifier-activating enzyme ATG7 N-terminal domain"/>
    <property type="match status" value="1"/>
</dbReference>
<evidence type="ECO:0000256" key="4">
    <source>
        <dbReference type="ARBA" id="ARBA00022679"/>
    </source>
</evidence>
<comment type="subcellular location">
    <subcellularLocation>
        <location evidence="1">Nucleus</location>
    </subcellularLocation>
</comment>
<dbReference type="InterPro" id="IPR057285">
    <property type="entry name" value="Pre-PUA_NSUN2"/>
</dbReference>
<feature type="region of interest" description="Disordered" evidence="10">
    <location>
        <begin position="1"/>
        <end position="23"/>
    </location>
</feature>
<feature type="domain" description="SAM-dependent MTase RsmB/NOP-type" evidence="11">
    <location>
        <begin position="50"/>
        <end position="425"/>
    </location>
</feature>
<accession>A0ABP0PDV8</accession>
<evidence type="ECO:0000256" key="6">
    <source>
        <dbReference type="ARBA" id="ARBA00022694"/>
    </source>
</evidence>
<evidence type="ECO:0000313" key="12">
    <source>
        <dbReference type="EMBL" id="CAK9073702.1"/>
    </source>
</evidence>
<dbReference type="Gene3D" id="3.40.140.100">
    <property type="entry name" value="Ubiquitin-like modifier-activating enzyme ATG7 C-terminal domain"/>
    <property type="match status" value="1"/>
</dbReference>
<evidence type="ECO:0000256" key="8">
    <source>
        <dbReference type="ARBA" id="ARBA00023242"/>
    </source>
</evidence>
<dbReference type="InterPro" id="IPR035985">
    <property type="entry name" value="Ubiquitin-activating_enz"/>
</dbReference>
<dbReference type="InterPro" id="IPR000594">
    <property type="entry name" value="ThiF_NAD_FAD-bd"/>
</dbReference>
<keyword evidence="2" id="KW-0820">tRNA-binding</keyword>
<comment type="caution">
    <text evidence="12">The sequence shown here is derived from an EMBL/GenBank/DDBJ whole genome shotgun (WGS) entry which is preliminary data.</text>
</comment>
<feature type="compositionally biased region" description="Basic and acidic residues" evidence="10">
    <location>
        <begin position="1"/>
        <end position="10"/>
    </location>
</feature>
<dbReference type="InterPro" id="IPR049560">
    <property type="entry name" value="MeTrfase_RsmB-F_NOP2_cat"/>
</dbReference>
<proteinExistence type="inferred from homology"/>
<dbReference type="Pfam" id="PF16420">
    <property type="entry name" value="ATG7_N"/>
    <property type="match status" value="1"/>
</dbReference>
<dbReference type="PANTHER" id="PTHR22808">
    <property type="entry name" value="NCL1 YEAST -RELATED NOL1/NOP2/FMU SUN DOMAIN-CONTAINING"/>
    <property type="match status" value="1"/>
</dbReference>
<evidence type="ECO:0000256" key="7">
    <source>
        <dbReference type="ARBA" id="ARBA00022884"/>
    </source>
</evidence>
<sequence length="1375" mass="151518">MEPGEKERPSGFDPKGGGSRPSQRNRAFEQFYWANLVETGLVKDCEWEVFLECLSQPLPLTLWITPTDRWAEHVRGFMRQYKAEAQAAVDQRISVQPLPWMPADMGWRVDIPKAVLRKDAKFKLLHEMLIEYTSKGTINRMEEVSMLPVAVLDIQAGHRCLDLCAAPGSKTAQMLASLAHANYKKWGRGLEKIEVKGSEQFLRGRIDYSGDEGCVVANEISAERAGMLVHQIARHQSLYPLVVFTSHDARYFPSLRREDGREVLFDRILCDVMCSSDGTLRKSPHLWREWSSRLSLELHAEQLAVALRSVRLLRGGGRMVYSTCSLSPVENEAVVAEILRAAPCLALLDVREELTLRTSPGLETWKVAHQGQLYESHAAAVAAGVKLQRGVFPPAESGLGLKKCLRILPHHNDTGGFFIAVFEKVAAYVAKGAEVADAETIRGYDSDRDEDGEEEERQKQLQKLEQAAERSCSAQERAKAEARRERARTSGSLARELARYKCLASMPEQVCALRAFYGLHESFPVQLFFSRHHLQLMADGELVQTHQGEANQLLLLAAAAAEVLCCGTGEHAKRKLKVIAGGLRAFEKDRFEVAERSTSLRLAQEAVELLAPYLGLRVVTLEDVADTHRLLSQRDAATAALVSAGKSQLEELGAGGCVLLLRTTSGSWLAVSALRTRKAVSLFVNDLMMPSMRQACGLPAALQAEEAEKRFVSARFQGFEVDKRPMKDFEPLQAAPDVGFWQELSQRKLDLWRLDSSNVPVTAFYEASQASRVPAKCFLQKDAFQDTRVPVGAVKVVGELKNFNTEEEFRAFLGNADARQSCLAEAVAQISSAIASGKALQEPWQLRRLLLCSFADLKKYHYSYLLTLPALKTPKPWQRVREPIEDLGPEVLALVAKGLREKDFDGLCLLTRAADVGWSLRPMADLLNVKVESEDDLILVFVDPSSEEAPAWSLQNALVLLAKHRPGRRRVLAFRDPQLAGASGYTSSGPQLRSLLFRYALDAEMESSGDCRAGWSKIATVDLTRFLDSKMVAANAVDLNIKLMKWRVLPGLEPDRLKELRVLLLGAGTLGCGVARALMGWGCRHMTFVDAGKVSFSNPVRQSLFTHKDAADGRKKATAAKEAVLAILPDAKVEDVVMDIPMPGHPHQSAELLRANVVKLQELIERHDVICMLTDSRESRWLPSLLVAAAQDRGKDAPLGLTVALGFDSFLVSRQSYQNSPAACYFCNDVTAPSDSLAFRTLDQQCTVTRPGISGLASNCAVELLAALTQHQDGFAAASSNTASISESPLGGVPHQVRGYAAEYALAPTETEPFGRCICCSPQVLQRYAAEGMGFLEQVIADSSILEDVSGLAEMKAAMSGMEGDVEAFDEFEDL</sequence>
<dbReference type="Gene3D" id="3.40.50.720">
    <property type="entry name" value="NAD(P)-binding Rossmann-like Domain"/>
    <property type="match status" value="1"/>
</dbReference>
<evidence type="ECO:0000313" key="13">
    <source>
        <dbReference type="Proteomes" id="UP001642484"/>
    </source>
</evidence>
<comment type="similarity">
    <text evidence="9">Belongs to the class I-like SAM-binding methyltransferase superfamily. RsmB/NOP family.</text>
</comment>
<reference evidence="12 13" key="1">
    <citation type="submission" date="2024-02" db="EMBL/GenBank/DDBJ databases">
        <authorList>
            <person name="Chen Y."/>
            <person name="Shah S."/>
            <person name="Dougan E. K."/>
            <person name="Thang M."/>
            <person name="Chan C."/>
        </authorList>
    </citation>
    <scope>NUCLEOTIDE SEQUENCE [LARGE SCALE GENOMIC DNA]</scope>
</reference>
<feature type="active site" description="Nucleophile" evidence="9">
    <location>
        <position position="324"/>
    </location>
</feature>
<keyword evidence="8" id="KW-0539">Nucleus</keyword>
<keyword evidence="6" id="KW-0819">tRNA processing</keyword>
<feature type="region of interest" description="Disordered" evidence="10">
    <location>
        <begin position="441"/>
        <end position="467"/>
    </location>
</feature>
<feature type="binding site" evidence="9">
    <location>
        <position position="271"/>
    </location>
    <ligand>
        <name>S-adenosyl-L-methionine</name>
        <dbReference type="ChEBI" id="CHEBI:59789"/>
    </ligand>
</feature>
<organism evidence="12 13">
    <name type="scientific">Durusdinium trenchii</name>
    <dbReference type="NCBI Taxonomy" id="1381693"/>
    <lineage>
        <taxon>Eukaryota</taxon>
        <taxon>Sar</taxon>
        <taxon>Alveolata</taxon>
        <taxon>Dinophyceae</taxon>
        <taxon>Suessiales</taxon>
        <taxon>Symbiodiniaceae</taxon>
        <taxon>Durusdinium</taxon>
    </lineage>
</organism>
<dbReference type="InterPro" id="IPR029063">
    <property type="entry name" value="SAM-dependent_MTases_sf"/>
</dbReference>
<evidence type="ECO:0000256" key="10">
    <source>
        <dbReference type="SAM" id="MobiDB-lite"/>
    </source>
</evidence>
<dbReference type="PRINTS" id="PR02008">
    <property type="entry name" value="RCMTFAMILY"/>
</dbReference>
<dbReference type="PANTHER" id="PTHR22808:SF1">
    <property type="entry name" value="RNA CYTOSINE-C(5)-METHYLTRANSFERASE NSUN2-RELATED"/>
    <property type="match status" value="1"/>
</dbReference>
<dbReference type="InterPro" id="IPR042523">
    <property type="entry name" value="Atg7_N_2"/>
</dbReference>
<dbReference type="InterPro" id="IPR042522">
    <property type="entry name" value="Atg7_N_1"/>
</dbReference>
<name>A0ABP0PDV8_9DINO</name>
<keyword evidence="4 9" id="KW-0808">Transferase</keyword>
<dbReference type="InterPro" id="IPR001678">
    <property type="entry name" value="MeTrfase_RsmB-F_NOP2_dom"/>
</dbReference>
<gene>
    <name evidence="12" type="ORF">CCMP2556_LOCUS36298</name>
</gene>
<feature type="binding site" evidence="9">
    <location>
        <position position="219"/>
    </location>
    <ligand>
        <name>S-adenosyl-L-methionine</name>
        <dbReference type="ChEBI" id="CHEBI:59789"/>
    </ligand>
</feature>
<dbReference type="SUPFAM" id="SSF69572">
    <property type="entry name" value="Activating enzymes of the ubiquitin-like proteins"/>
    <property type="match status" value="1"/>
</dbReference>
<keyword evidence="5 9" id="KW-0949">S-adenosyl-L-methionine</keyword>
<dbReference type="EMBL" id="CAXAMN010022917">
    <property type="protein sequence ID" value="CAK9073702.1"/>
    <property type="molecule type" value="Genomic_DNA"/>
</dbReference>
<dbReference type="Pfam" id="PF25376">
    <property type="entry name" value="Pre-PUA_NSUN2"/>
    <property type="match status" value="1"/>
</dbReference>
<evidence type="ECO:0000256" key="2">
    <source>
        <dbReference type="ARBA" id="ARBA00022555"/>
    </source>
</evidence>
<dbReference type="InterPro" id="IPR032197">
    <property type="entry name" value="Atg7_N"/>
</dbReference>
<feature type="binding site" evidence="9">
    <location>
        <begin position="164"/>
        <end position="170"/>
    </location>
    <ligand>
        <name>S-adenosyl-L-methionine</name>
        <dbReference type="ChEBI" id="CHEBI:59789"/>
    </ligand>
</feature>
<evidence type="ECO:0000256" key="5">
    <source>
        <dbReference type="ARBA" id="ARBA00022691"/>
    </source>
</evidence>
<evidence type="ECO:0000259" key="11">
    <source>
        <dbReference type="PROSITE" id="PS51686"/>
    </source>
</evidence>
<dbReference type="SUPFAM" id="SSF53335">
    <property type="entry name" value="S-adenosyl-L-methionine-dependent methyltransferases"/>
    <property type="match status" value="1"/>
</dbReference>
<keyword evidence="7 9" id="KW-0694">RNA-binding</keyword>
<keyword evidence="13" id="KW-1185">Reference proteome</keyword>
<dbReference type="Proteomes" id="UP001642484">
    <property type="component" value="Unassembled WGS sequence"/>
</dbReference>
<dbReference type="Gene3D" id="3.40.50.150">
    <property type="entry name" value="Vaccinia Virus protein VP39"/>
    <property type="match status" value="1"/>
</dbReference>
<feature type="binding site" evidence="9">
    <location>
        <position position="248"/>
    </location>
    <ligand>
        <name>S-adenosyl-L-methionine</name>
        <dbReference type="ChEBI" id="CHEBI:59789"/>
    </ligand>
</feature>
<dbReference type="Pfam" id="PF01189">
    <property type="entry name" value="Methyltr_RsmB-F"/>
    <property type="match status" value="1"/>
</dbReference>
<evidence type="ECO:0000256" key="1">
    <source>
        <dbReference type="ARBA" id="ARBA00004123"/>
    </source>
</evidence>